<dbReference type="CDD" id="cd00609">
    <property type="entry name" value="AAT_like"/>
    <property type="match status" value="1"/>
</dbReference>
<dbReference type="SMART" id="SM00345">
    <property type="entry name" value="HTH_GNTR"/>
    <property type="match status" value="1"/>
</dbReference>
<evidence type="ECO:0000313" key="8">
    <source>
        <dbReference type="Proteomes" id="UP001165492"/>
    </source>
</evidence>
<sequence>MKNIFLFTPLLGALNKPMYYQLYEYIKNEIILGTTEVGAKLPSLRKMSQYLQLSKNTVEEAYQQLAVEGYIKSLPKIGYVVVDIHSNLWRAETPRKPLVINSYQDSTKYYRHDLAARYVDEACFNMNTWKRTINFILKNGTHALLHLGDRQGEYALRQEIAKYLYENRGVHCQPNQIVVGAGTQYLLSLLCQMMKSRFHSIAMEDPGSNYIRYVFERNDLLVEPVAVHEQGLDVERLTKSKSKIVFVTPSHQFPKGVIMSAANRLQLLNWAQVNSGVIIEDDYDSEMRFAGKPIPALKSLDSNDIVIYLGSFSKFFIPTLRISYMVLPNWLLDSYLQNYQMYEQTTTRLYQLALAQFMREGHLQSHIRKVRKLCLAKYEVIARAIQTHMKGKVNVISGNAGMRVILEVTTSLGEKQLLALAQNAGVNLTPLSRYYSGDRSNKEPGRVNVLVSYKGIPIEDIDLAIKVLSHAWFKD</sequence>
<protein>
    <submittedName>
        <fullName evidence="7">PLP-dependent aminotransferase family protein</fullName>
    </submittedName>
</protein>
<proteinExistence type="inferred from homology"/>
<dbReference type="RefSeq" id="WP_229537178.1">
    <property type="nucleotide sequence ID" value="NZ_JAJHJB010000058.1"/>
</dbReference>
<keyword evidence="8" id="KW-1185">Reference proteome</keyword>
<accession>A0ABS8HYS9</accession>
<feature type="domain" description="HTH gntR-type" evidence="6">
    <location>
        <begin position="16"/>
        <end position="84"/>
    </location>
</feature>
<dbReference type="Pfam" id="PF00155">
    <property type="entry name" value="Aminotran_1_2"/>
    <property type="match status" value="1"/>
</dbReference>
<dbReference type="PROSITE" id="PS50949">
    <property type="entry name" value="HTH_GNTR"/>
    <property type="match status" value="1"/>
</dbReference>
<keyword evidence="3" id="KW-0805">Transcription regulation</keyword>
<dbReference type="SUPFAM" id="SSF53383">
    <property type="entry name" value="PLP-dependent transferases"/>
    <property type="match status" value="1"/>
</dbReference>
<evidence type="ECO:0000256" key="1">
    <source>
        <dbReference type="ARBA" id="ARBA00005384"/>
    </source>
</evidence>
<dbReference type="PANTHER" id="PTHR46577">
    <property type="entry name" value="HTH-TYPE TRANSCRIPTIONAL REGULATORY PROTEIN GABR"/>
    <property type="match status" value="1"/>
</dbReference>
<keyword evidence="7" id="KW-0032">Aminotransferase</keyword>
<dbReference type="InterPro" id="IPR051446">
    <property type="entry name" value="HTH_trans_reg/aminotransferase"/>
</dbReference>
<dbReference type="Gene3D" id="3.40.640.10">
    <property type="entry name" value="Type I PLP-dependent aspartate aminotransferase-like (Major domain)"/>
    <property type="match status" value="1"/>
</dbReference>
<organism evidence="7 8">
    <name type="scientific">Pelosinus baikalensis</name>
    <dbReference type="NCBI Taxonomy" id="2892015"/>
    <lineage>
        <taxon>Bacteria</taxon>
        <taxon>Bacillati</taxon>
        <taxon>Bacillota</taxon>
        <taxon>Negativicutes</taxon>
        <taxon>Selenomonadales</taxon>
        <taxon>Sporomusaceae</taxon>
        <taxon>Pelosinus</taxon>
    </lineage>
</organism>
<reference evidence="7" key="1">
    <citation type="submission" date="2021-11" db="EMBL/GenBank/DDBJ databases">
        <title>Description of a new species Pelosinus isolated from the bottom sediments of Lake Baikal.</title>
        <authorList>
            <person name="Zakharyuk A."/>
        </authorList>
    </citation>
    <scope>NUCLEOTIDE SEQUENCE</scope>
    <source>
        <strain evidence="7">Bkl1</strain>
    </source>
</reference>
<dbReference type="InterPro" id="IPR036388">
    <property type="entry name" value="WH-like_DNA-bd_sf"/>
</dbReference>
<keyword evidence="7" id="KW-0808">Transferase</keyword>
<keyword evidence="2" id="KW-0663">Pyridoxal phosphate</keyword>
<dbReference type="InterPro" id="IPR036390">
    <property type="entry name" value="WH_DNA-bd_sf"/>
</dbReference>
<evidence type="ECO:0000313" key="7">
    <source>
        <dbReference type="EMBL" id="MCC5468320.1"/>
    </source>
</evidence>
<name>A0ABS8HYS9_9FIRM</name>
<dbReference type="InterPro" id="IPR015421">
    <property type="entry name" value="PyrdxlP-dep_Trfase_major"/>
</dbReference>
<keyword evidence="5" id="KW-0804">Transcription</keyword>
<dbReference type="InterPro" id="IPR004839">
    <property type="entry name" value="Aminotransferase_I/II_large"/>
</dbReference>
<comment type="similarity">
    <text evidence="1">In the C-terminal section; belongs to the class-I pyridoxal-phosphate-dependent aminotransferase family.</text>
</comment>
<dbReference type="Pfam" id="PF00392">
    <property type="entry name" value="GntR"/>
    <property type="match status" value="1"/>
</dbReference>
<evidence type="ECO:0000256" key="5">
    <source>
        <dbReference type="ARBA" id="ARBA00023163"/>
    </source>
</evidence>
<evidence type="ECO:0000256" key="2">
    <source>
        <dbReference type="ARBA" id="ARBA00022898"/>
    </source>
</evidence>
<keyword evidence="4" id="KW-0238">DNA-binding</keyword>
<dbReference type="InterPro" id="IPR000524">
    <property type="entry name" value="Tscrpt_reg_HTH_GntR"/>
</dbReference>
<evidence type="ECO:0000256" key="3">
    <source>
        <dbReference type="ARBA" id="ARBA00023015"/>
    </source>
</evidence>
<dbReference type="CDD" id="cd07377">
    <property type="entry name" value="WHTH_GntR"/>
    <property type="match status" value="1"/>
</dbReference>
<dbReference type="SUPFAM" id="SSF46785">
    <property type="entry name" value="Winged helix' DNA-binding domain"/>
    <property type="match status" value="1"/>
</dbReference>
<dbReference type="Proteomes" id="UP001165492">
    <property type="component" value="Unassembled WGS sequence"/>
</dbReference>
<gene>
    <name evidence="7" type="ORF">LMF89_23570</name>
</gene>
<dbReference type="GO" id="GO:0008483">
    <property type="term" value="F:transaminase activity"/>
    <property type="evidence" value="ECO:0007669"/>
    <property type="project" value="UniProtKB-KW"/>
</dbReference>
<dbReference type="Gene3D" id="1.10.10.10">
    <property type="entry name" value="Winged helix-like DNA-binding domain superfamily/Winged helix DNA-binding domain"/>
    <property type="match status" value="1"/>
</dbReference>
<dbReference type="EMBL" id="JAJHJB010000058">
    <property type="protein sequence ID" value="MCC5468320.1"/>
    <property type="molecule type" value="Genomic_DNA"/>
</dbReference>
<evidence type="ECO:0000259" key="6">
    <source>
        <dbReference type="PROSITE" id="PS50949"/>
    </source>
</evidence>
<evidence type="ECO:0000256" key="4">
    <source>
        <dbReference type="ARBA" id="ARBA00023125"/>
    </source>
</evidence>
<dbReference type="PANTHER" id="PTHR46577:SF1">
    <property type="entry name" value="HTH-TYPE TRANSCRIPTIONAL REGULATORY PROTEIN GABR"/>
    <property type="match status" value="1"/>
</dbReference>
<dbReference type="InterPro" id="IPR015424">
    <property type="entry name" value="PyrdxlP-dep_Trfase"/>
</dbReference>
<comment type="caution">
    <text evidence="7">The sequence shown here is derived from an EMBL/GenBank/DDBJ whole genome shotgun (WGS) entry which is preliminary data.</text>
</comment>